<dbReference type="Proteomes" id="UP001221413">
    <property type="component" value="Unassembled WGS sequence"/>
</dbReference>
<keyword evidence="3" id="KW-1185">Reference proteome</keyword>
<organism evidence="2 3">
    <name type="scientific">Drechslerella dactyloides</name>
    <name type="common">Nematode-trapping fungus</name>
    <name type="synonym">Arthrobotrys dactyloides</name>
    <dbReference type="NCBI Taxonomy" id="74499"/>
    <lineage>
        <taxon>Eukaryota</taxon>
        <taxon>Fungi</taxon>
        <taxon>Dikarya</taxon>
        <taxon>Ascomycota</taxon>
        <taxon>Pezizomycotina</taxon>
        <taxon>Orbiliomycetes</taxon>
        <taxon>Orbiliales</taxon>
        <taxon>Orbiliaceae</taxon>
        <taxon>Drechslerella</taxon>
    </lineage>
</organism>
<feature type="compositionally biased region" description="Polar residues" evidence="1">
    <location>
        <begin position="1019"/>
        <end position="1041"/>
    </location>
</feature>
<accession>A0AAD6IR54</accession>
<proteinExistence type="predicted"/>
<feature type="compositionally biased region" description="Basic residues" evidence="1">
    <location>
        <begin position="986"/>
        <end position="997"/>
    </location>
</feature>
<feature type="compositionally biased region" description="Basic and acidic residues" evidence="1">
    <location>
        <begin position="650"/>
        <end position="743"/>
    </location>
</feature>
<gene>
    <name evidence="2" type="ORF">Dda_8751</name>
</gene>
<feature type="region of interest" description="Disordered" evidence="1">
    <location>
        <begin position="820"/>
        <end position="1105"/>
    </location>
</feature>
<feature type="compositionally biased region" description="Basic and acidic residues" evidence="1">
    <location>
        <begin position="860"/>
        <end position="873"/>
    </location>
</feature>
<protein>
    <submittedName>
        <fullName evidence="2">Uncharacterized protein</fullName>
    </submittedName>
</protein>
<feature type="compositionally biased region" description="Polar residues" evidence="1">
    <location>
        <begin position="767"/>
        <end position="778"/>
    </location>
</feature>
<name>A0AAD6IR54_DREDA</name>
<evidence type="ECO:0000256" key="1">
    <source>
        <dbReference type="SAM" id="MobiDB-lite"/>
    </source>
</evidence>
<feature type="region of interest" description="Disordered" evidence="1">
    <location>
        <begin position="373"/>
        <end position="432"/>
    </location>
</feature>
<feature type="compositionally biased region" description="Pro residues" evidence="1">
    <location>
        <begin position="392"/>
        <end position="415"/>
    </location>
</feature>
<feature type="compositionally biased region" description="Acidic residues" evidence="1">
    <location>
        <begin position="379"/>
        <end position="389"/>
    </location>
</feature>
<evidence type="ECO:0000313" key="3">
    <source>
        <dbReference type="Proteomes" id="UP001221413"/>
    </source>
</evidence>
<feature type="compositionally biased region" description="Basic and acidic residues" evidence="1">
    <location>
        <begin position="998"/>
        <end position="1014"/>
    </location>
</feature>
<feature type="compositionally biased region" description="Basic and acidic residues" evidence="1">
    <location>
        <begin position="880"/>
        <end position="889"/>
    </location>
</feature>
<feature type="region of interest" description="Disordered" evidence="1">
    <location>
        <begin position="638"/>
        <end position="783"/>
    </location>
</feature>
<comment type="caution">
    <text evidence="2">The sequence shown here is derived from an EMBL/GenBank/DDBJ whole genome shotgun (WGS) entry which is preliminary data.</text>
</comment>
<feature type="compositionally biased region" description="Low complexity" evidence="1">
    <location>
        <begin position="924"/>
        <end position="948"/>
    </location>
</feature>
<dbReference type="AlphaFoldDB" id="A0AAD6IR54"/>
<feature type="compositionally biased region" description="Basic residues" evidence="1">
    <location>
        <begin position="1081"/>
        <end position="1090"/>
    </location>
</feature>
<sequence length="1105" mass="122059">MEDGRGAGLMGQLVGDSDGEWVVMETKEAEMEEAEMMMVIMAVVVRMMRCDEFAGQLELGAEACCCVVVFARPMFAQDYVIAQWGKPRFFNVNFVRHHDAGDDWNNRLLSMITGLPAFHATPEGDGGGRPPSPPLPSDLAAVVPPIASSGEHTLTLSNMHYQSRLGSGSEEDMLDLYQEAEAEFQRDLAEARPPISNPLKAELQSYDDMNDQLASSAGRYENCRWPEGQHSHWLYHTNASAGMFIGTSIYEKCNECVRQLSRDAARGTNGRYRLCPHWRQVAFNEHYHENFYAHGGNQSCPFCGVDRGTQATRHTSSCPLRMVEATDATVDAPEDYSDGLAHDADFDAIRKDPTIFDDKEPIDKGVINTPSFLEIPVVSDDDDDSESDDIPSIPPWASPPPRTESPEPAPKPPVKPITAPEGGPPPPTTTTVGEIAAGMIRPLTEKDQKANNDHYQQAQMLLPRLSPGTHQHQVNGVRQINAISDADRLHGNEIMAAVTGKSIARPYWEQKSYIARSNTNFRKDADFKQRLPDNVLENADMIRKLINKVPDSSLLKGNWAGPARVLFNGNETWFQSRFNSDPVAYSKWRSETDTFATLQKNAPMNTAAPAHPTAFYTEDTLHDVHWAGDDGRMIQASASKKVETVVPVTDETRPPDGKDVATTDSKKDKRDLPDKPTIEGGKDKPEKSEKLEKSEKPKKPEKIENPKKVGETEKPEKPKEKTGKKDGKEKTEPEKPEKDTEKGTKKKKLVKPAKPSGTSLAKHARNNLETAVPPSNATKGVEDGKSLSAKFHWCKACGKRTEKLNNKSRDKHFQACWGAWEGGSVDDDDVEEHGDTGLKTAGRSREVPYFNSDSPRSKRKAADESDSEKHLEELWPVDSIEARGLHHSDIGSLPKPEPTLETKNSQNPPTKRRKKIPKTPEFISSSLSSTLLSSSPPSTTSPTPTSPSLKRKHKGSSVNDAIEISGDSDEEVATSKFDGPEYGKGTQRRGAVKKRKIEQKNDIEPTEDAERLEELEQEPNPSARATSLSKNISRAFQTTRIQGNHGTGTGGEQGLATQQPMTPASTKKVSFVTPELQDAKKFKKYRKTPRTSRQPAPRAQPPAPS</sequence>
<dbReference type="EMBL" id="JAQGDS010000012">
    <property type="protein sequence ID" value="KAJ6256881.1"/>
    <property type="molecule type" value="Genomic_DNA"/>
</dbReference>
<evidence type="ECO:0000313" key="2">
    <source>
        <dbReference type="EMBL" id="KAJ6256881.1"/>
    </source>
</evidence>
<reference evidence="2" key="1">
    <citation type="submission" date="2023-01" db="EMBL/GenBank/DDBJ databases">
        <title>The chitinases involved in constricting ring structure development in the nematode-trapping fungus Drechslerella dactyloides.</title>
        <authorList>
            <person name="Wang R."/>
            <person name="Zhang L."/>
            <person name="Tang P."/>
            <person name="Li S."/>
            <person name="Liang L."/>
        </authorList>
    </citation>
    <scope>NUCLEOTIDE SEQUENCE</scope>
    <source>
        <strain evidence="2">YMF1.00031</strain>
    </source>
</reference>